<dbReference type="PANTHER" id="PTHR31635">
    <property type="entry name" value="REVERSE TRANSCRIPTASE DOMAIN-CONTAINING PROTEIN-RELATED"/>
    <property type="match status" value="1"/>
</dbReference>
<protein>
    <recommendedName>
        <fullName evidence="1">Reverse transcriptase domain-containing protein</fullName>
    </recommendedName>
</protein>
<organism evidence="2 3">
    <name type="scientific">Dicentrarchus labrax</name>
    <name type="common">European seabass</name>
    <name type="synonym">Morone labrax</name>
    <dbReference type="NCBI Taxonomy" id="13489"/>
    <lineage>
        <taxon>Eukaryota</taxon>
        <taxon>Metazoa</taxon>
        <taxon>Chordata</taxon>
        <taxon>Craniata</taxon>
        <taxon>Vertebrata</taxon>
        <taxon>Euteleostomi</taxon>
        <taxon>Actinopterygii</taxon>
        <taxon>Neopterygii</taxon>
        <taxon>Teleostei</taxon>
        <taxon>Neoteleostei</taxon>
        <taxon>Acanthomorphata</taxon>
        <taxon>Eupercaria</taxon>
        <taxon>Moronidae</taxon>
        <taxon>Dicentrarchus</taxon>
    </lineage>
</organism>
<dbReference type="Ensembl" id="ENSDLAT00005079139.1">
    <property type="protein sequence ID" value="ENSDLAP00005073482.1"/>
    <property type="gene ID" value="ENSDLAG00005027870.1"/>
</dbReference>
<dbReference type="PROSITE" id="PS50878">
    <property type="entry name" value="RT_POL"/>
    <property type="match status" value="1"/>
</dbReference>
<proteinExistence type="predicted"/>
<accession>A0A8P4GAF8</accession>
<dbReference type="GeneTree" id="ENSGT00940000163630"/>
<reference evidence="2" key="1">
    <citation type="submission" date="2025-08" db="UniProtKB">
        <authorList>
            <consortium name="Ensembl"/>
        </authorList>
    </citation>
    <scope>IDENTIFICATION</scope>
</reference>
<evidence type="ECO:0000259" key="1">
    <source>
        <dbReference type="PROSITE" id="PS50878"/>
    </source>
</evidence>
<reference evidence="2" key="2">
    <citation type="submission" date="2025-09" db="UniProtKB">
        <authorList>
            <consortium name="Ensembl"/>
        </authorList>
    </citation>
    <scope>IDENTIFICATION</scope>
</reference>
<dbReference type="Proteomes" id="UP000694389">
    <property type="component" value="Unassembled WGS sequence"/>
</dbReference>
<dbReference type="InterPro" id="IPR000477">
    <property type="entry name" value="RT_dom"/>
</dbReference>
<dbReference type="PANTHER" id="PTHR31635:SF196">
    <property type="entry name" value="REVERSE TRANSCRIPTASE DOMAIN-CONTAINING PROTEIN-RELATED"/>
    <property type="match status" value="1"/>
</dbReference>
<sequence>MGQVAVLISSSICTNKQYCLTPFSAPCGTRQGCPLSPLLFAMAIEPLAVGLRSEERFEGISRQRAIHKLSLYADDLLLYVSNPTTSLPIVLNILKQFGQLSGYKLNFGKSELFSINNLPGRLPDNIAPFKWVDEGFKYLGVFISRSLLDTFNNNFVPLLKRVQEDFGRWSTLPLFLAKININLLWAGHRAYAEKILQLPKRAGGSPPIFTLLLGC</sequence>
<dbReference type="AlphaFoldDB" id="A0A8P4GAF8"/>
<feature type="domain" description="Reverse transcriptase" evidence="1">
    <location>
        <begin position="1"/>
        <end position="143"/>
    </location>
</feature>
<dbReference type="Pfam" id="PF00078">
    <property type="entry name" value="RVT_1"/>
    <property type="match status" value="1"/>
</dbReference>
<evidence type="ECO:0000313" key="2">
    <source>
        <dbReference type="Ensembl" id="ENSDLAP00005073482.1"/>
    </source>
</evidence>
<dbReference type="InterPro" id="IPR043502">
    <property type="entry name" value="DNA/RNA_pol_sf"/>
</dbReference>
<dbReference type="SUPFAM" id="SSF56672">
    <property type="entry name" value="DNA/RNA polymerases"/>
    <property type="match status" value="1"/>
</dbReference>
<name>A0A8P4GAF8_DICLA</name>
<keyword evidence="3" id="KW-1185">Reference proteome</keyword>
<evidence type="ECO:0000313" key="3">
    <source>
        <dbReference type="Proteomes" id="UP000694389"/>
    </source>
</evidence>